<evidence type="ECO:0000256" key="5">
    <source>
        <dbReference type="ARBA" id="ARBA00022670"/>
    </source>
</evidence>
<dbReference type="PANTHER" id="PTHR43390:SF1">
    <property type="entry name" value="CHLOROPLAST PROCESSING PEPTIDASE"/>
    <property type="match status" value="1"/>
</dbReference>
<feature type="active site" evidence="7">
    <location>
        <position position="87"/>
    </location>
</feature>
<dbReference type="PRINTS" id="PR00727">
    <property type="entry name" value="LEADERPTASE"/>
</dbReference>
<dbReference type="Proteomes" id="UP000326912">
    <property type="component" value="Unassembled WGS sequence"/>
</dbReference>
<dbReference type="RefSeq" id="WP_162005049.1">
    <property type="nucleotide sequence ID" value="NZ_BKZW01000001.1"/>
</dbReference>
<dbReference type="PROSITE" id="PS00761">
    <property type="entry name" value="SPASE_I_3"/>
    <property type="match status" value="1"/>
</dbReference>
<evidence type="ECO:0000256" key="8">
    <source>
        <dbReference type="RuleBase" id="RU003993"/>
    </source>
</evidence>
<evidence type="ECO:0000256" key="2">
    <source>
        <dbReference type="ARBA" id="ARBA00004401"/>
    </source>
</evidence>
<proteinExistence type="inferred from homology"/>
<dbReference type="PROSITE" id="PS00501">
    <property type="entry name" value="SPASE_I_1"/>
    <property type="match status" value="1"/>
</dbReference>
<evidence type="ECO:0000256" key="9">
    <source>
        <dbReference type="RuleBase" id="RU362042"/>
    </source>
</evidence>
<dbReference type="InterPro" id="IPR036286">
    <property type="entry name" value="LexA/Signal_pep-like_sf"/>
</dbReference>
<feature type="domain" description="Peptidase S26" evidence="10">
    <location>
        <begin position="15"/>
        <end position="171"/>
    </location>
</feature>
<sequence>MNQREHVTRAHLWLRHILGTITLVLLMLLIIRLTIQDFHINGQSMESTLHDQEFILVNKAAYMWQPPARGDIIVFRYPKNPQEDYIKRIIAIPGDTIQITPKAVTVDGVVLHERYVNKDKLHYYDPTITRRTIRSDQYFVMGDNRGNSSDSRDWGTVPRQNIIGKAIVVYWPFGVNNFGLLPNMSDVFAQIR</sequence>
<dbReference type="InterPro" id="IPR019757">
    <property type="entry name" value="Pept_S26A_signal_pept_1_Lys-AS"/>
</dbReference>
<evidence type="ECO:0000256" key="3">
    <source>
        <dbReference type="ARBA" id="ARBA00009370"/>
    </source>
</evidence>
<dbReference type="InterPro" id="IPR019533">
    <property type="entry name" value="Peptidase_S26"/>
</dbReference>
<evidence type="ECO:0000259" key="10">
    <source>
        <dbReference type="Pfam" id="PF10502"/>
    </source>
</evidence>
<evidence type="ECO:0000313" key="11">
    <source>
        <dbReference type="EMBL" id="GER87499.1"/>
    </source>
</evidence>
<comment type="subcellular location">
    <subcellularLocation>
        <location evidence="2">Cell membrane</location>
        <topology evidence="2">Single-pass type II membrane protein</topology>
    </subcellularLocation>
    <subcellularLocation>
        <location evidence="9">Membrane</location>
        <topology evidence="9">Single-pass type II membrane protein</topology>
    </subcellularLocation>
</comment>
<dbReference type="GO" id="GO:0006465">
    <property type="term" value="P:signal peptide processing"/>
    <property type="evidence" value="ECO:0007669"/>
    <property type="project" value="InterPro"/>
</dbReference>
<dbReference type="GO" id="GO:0009003">
    <property type="term" value="F:signal peptidase activity"/>
    <property type="evidence" value="ECO:0007669"/>
    <property type="project" value="UniProtKB-EC"/>
</dbReference>
<dbReference type="InterPro" id="IPR019758">
    <property type="entry name" value="Pept_S26A_signal_pept_1_CS"/>
</dbReference>
<dbReference type="AlphaFoldDB" id="A0A5J4KMY7"/>
<dbReference type="GO" id="GO:0004252">
    <property type="term" value="F:serine-type endopeptidase activity"/>
    <property type="evidence" value="ECO:0007669"/>
    <property type="project" value="InterPro"/>
</dbReference>
<evidence type="ECO:0000256" key="1">
    <source>
        <dbReference type="ARBA" id="ARBA00000677"/>
    </source>
</evidence>
<dbReference type="Pfam" id="PF10502">
    <property type="entry name" value="Peptidase_S26"/>
    <property type="match status" value="1"/>
</dbReference>
<comment type="similarity">
    <text evidence="3 9">Belongs to the peptidase S26 family.</text>
</comment>
<keyword evidence="5 8" id="KW-0645">Protease</keyword>
<name>A0A5J4KMY7_9CHLR</name>
<dbReference type="GO" id="GO:0005886">
    <property type="term" value="C:plasma membrane"/>
    <property type="evidence" value="ECO:0007669"/>
    <property type="project" value="UniProtKB-SubCell"/>
</dbReference>
<keyword evidence="8" id="KW-0472">Membrane</keyword>
<feature type="transmembrane region" description="Helical" evidence="8">
    <location>
        <begin position="12"/>
        <end position="35"/>
    </location>
</feature>
<keyword evidence="8" id="KW-0812">Transmembrane</keyword>
<dbReference type="PANTHER" id="PTHR43390">
    <property type="entry name" value="SIGNAL PEPTIDASE I"/>
    <property type="match status" value="1"/>
</dbReference>
<dbReference type="InterPro" id="IPR000223">
    <property type="entry name" value="Pept_S26A_signal_pept_1"/>
</dbReference>
<dbReference type="SUPFAM" id="SSF51306">
    <property type="entry name" value="LexA/Signal peptidase"/>
    <property type="match status" value="1"/>
</dbReference>
<reference evidence="11 12" key="1">
    <citation type="submission" date="2019-10" db="EMBL/GenBank/DDBJ databases">
        <title>Dictyobacter vulcani sp. nov., within the class Ktedonobacteria, isolated from soil of volcanic Mt. Zao.</title>
        <authorList>
            <person name="Zheng Y."/>
            <person name="Wang C.M."/>
            <person name="Sakai Y."/>
            <person name="Abe K."/>
            <person name="Yokota A."/>
            <person name="Yabe S."/>
        </authorList>
    </citation>
    <scope>NUCLEOTIDE SEQUENCE [LARGE SCALE GENOMIC DNA]</scope>
    <source>
        <strain evidence="11 12">W12</strain>
    </source>
</reference>
<dbReference type="NCBIfam" id="TIGR02227">
    <property type="entry name" value="sigpep_I_bact"/>
    <property type="match status" value="1"/>
</dbReference>
<dbReference type="EMBL" id="BKZW01000001">
    <property type="protein sequence ID" value="GER87499.1"/>
    <property type="molecule type" value="Genomic_DNA"/>
</dbReference>
<feature type="active site" evidence="7">
    <location>
        <position position="44"/>
    </location>
</feature>
<evidence type="ECO:0000256" key="6">
    <source>
        <dbReference type="ARBA" id="ARBA00022801"/>
    </source>
</evidence>
<keyword evidence="8" id="KW-1133">Transmembrane helix</keyword>
<comment type="catalytic activity">
    <reaction evidence="1 8">
        <text>Cleavage of hydrophobic, N-terminal signal or leader sequences from secreted and periplasmic proteins.</text>
        <dbReference type="EC" id="3.4.21.89"/>
    </reaction>
</comment>
<gene>
    <name evidence="11" type="ORF">KDW_16610</name>
</gene>
<dbReference type="CDD" id="cd06530">
    <property type="entry name" value="S26_SPase_I"/>
    <property type="match status" value="1"/>
</dbReference>
<organism evidence="11 12">
    <name type="scientific">Dictyobacter vulcani</name>
    <dbReference type="NCBI Taxonomy" id="2607529"/>
    <lineage>
        <taxon>Bacteria</taxon>
        <taxon>Bacillati</taxon>
        <taxon>Chloroflexota</taxon>
        <taxon>Ktedonobacteria</taxon>
        <taxon>Ktedonobacterales</taxon>
        <taxon>Dictyobacteraceae</taxon>
        <taxon>Dictyobacter</taxon>
    </lineage>
</organism>
<dbReference type="Gene3D" id="2.10.109.10">
    <property type="entry name" value="Umud Fragment, subunit A"/>
    <property type="match status" value="1"/>
</dbReference>
<keyword evidence="12" id="KW-1185">Reference proteome</keyword>
<evidence type="ECO:0000256" key="4">
    <source>
        <dbReference type="ARBA" id="ARBA00013208"/>
    </source>
</evidence>
<dbReference type="InterPro" id="IPR019756">
    <property type="entry name" value="Pept_S26A_signal_pept_1_Ser-AS"/>
</dbReference>
<dbReference type="PROSITE" id="PS00760">
    <property type="entry name" value="SPASE_I_2"/>
    <property type="match status" value="1"/>
</dbReference>
<accession>A0A5J4KMY7</accession>
<protein>
    <recommendedName>
        <fullName evidence="4 8">Signal peptidase I</fullName>
        <ecNumber evidence="4 8">3.4.21.89</ecNumber>
    </recommendedName>
</protein>
<evidence type="ECO:0000256" key="7">
    <source>
        <dbReference type="PIRSR" id="PIRSR600223-1"/>
    </source>
</evidence>
<keyword evidence="6 8" id="KW-0378">Hydrolase</keyword>
<dbReference type="EC" id="3.4.21.89" evidence="4 8"/>
<comment type="caution">
    <text evidence="11">The sequence shown here is derived from an EMBL/GenBank/DDBJ whole genome shotgun (WGS) entry which is preliminary data.</text>
</comment>
<evidence type="ECO:0000313" key="12">
    <source>
        <dbReference type="Proteomes" id="UP000326912"/>
    </source>
</evidence>